<dbReference type="GO" id="GO:0030246">
    <property type="term" value="F:carbohydrate binding"/>
    <property type="evidence" value="ECO:0007669"/>
    <property type="project" value="UniProtKB-KW"/>
</dbReference>
<gene>
    <name evidence="24" type="ORF">Pyn_36768</name>
</gene>
<dbReference type="FunFam" id="3.30.200.20:FF:000059">
    <property type="entry name" value="S-receptor-like serine/threonine-protein kinase"/>
    <property type="match status" value="1"/>
</dbReference>
<evidence type="ECO:0000259" key="23">
    <source>
        <dbReference type="PROSITE" id="PS50011"/>
    </source>
</evidence>
<dbReference type="InterPro" id="IPR017441">
    <property type="entry name" value="Protein_kinase_ATP_BS"/>
</dbReference>
<dbReference type="FunFam" id="1.10.510.10:FF:000237">
    <property type="entry name" value="G-type lectin S-receptor-like serine/threonine-protein kinase"/>
    <property type="match status" value="1"/>
</dbReference>
<dbReference type="PROSITE" id="PS00107">
    <property type="entry name" value="PROTEIN_KINASE_ATP"/>
    <property type="match status" value="1"/>
</dbReference>
<keyword evidence="13 22" id="KW-0472">Membrane</keyword>
<dbReference type="Pfam" id="PF00069">
    <property type="entry name" value="Pkinase"/>
    <property type="match status" value="1"/>
</dbReference>
<evidence type="ECO:0000256" key="14">
    <source>
        <dbReference type="ARBA" id="ARBA00023157"/>
    </source>
</evidence>
<dbReference type="PANTHER" id="PTHR47976">
    <property type="entry name" value="G-TYPE LECTIN S-RECEPTOR-LIKE SERINE/THREONINE-PROTEIN KINASE SD2-5"/>
    <property type="match status" value="1"/>
</dbReference>
<evidence type="ECO:0000256" key="11">
    <source>
        <dbReference type="ARBA" id="ARBA00022840"/>
    </source>
</evidence>
<evidence type="ECO:0000313" key="24">
    <source>
        <dbReference type="EMBL" id="PQQ12858.1"/>
    </source>
</evidence>
<evidence type="ECO:0000256" key="18">
    <source>
        <dbReference type="ARBA" id="ARBA00048679"/>
    </source>
</evidence>
<organism evidence="24 25">
    <name type="scientific">Prunus yedoensis var. nudiflora</name>
    <dbReference type="NCBI Taxonomy" id="2094558"/>
    <lineage>
        <taxon>Eukaryota</taxon>
        <taxon>Viridiplantae</taxon>
        <taxon>Streptophyta</taxon>
        <taxon>Embryophyta</taxon>
        <taxon>Tracheophyta</taxon>
        <taxon>Spermatophyta</taxon>
        <taxon>Magnoliopsida</taxon>
        <taxon>eudicotyledons</taxon>
        <taxon>Gunneridae</taxon>
        <taxon>Pentapetalae</taxon>
        <taxon>rosids</taxon>
        <taxon>fabids</taxon>
        <taxon>Rosales</taxon>
        <taxon>Rosaceae</taxon>
        <taxon>Amygdaloideae</taxon>
        <taxon>Amygdaleae</taxon>
        <taxon>Prunus</taxon>
    </lineage>
</organism>
<evidence type="ECO:0000256" key="16">
    <source>
        <dbReference type="ARBA" id="ARBA00023180"/>
    </source>
</evidence>
<evidence type="ECO:0000256" key="17">
    <source>
        <dbReference type="ARBA" id="ARBA00047899"/>
    </source>
</evidence>
<evidence type="ECO:0000256" key="5">
    <source>
        <dbReference type="ARBA" id="ARBA00022679"/>
    </source>
</evidence>
<evidence type="ECO:0000256" key="22">
    <source>
        <dbReference type="SAM" id="Phobius"/>
    </source>
</evidence>
<keyword evidence="7" id="KW-0732">Signal</keyword>
<evidence type="ECO:0000256" key="1">
    <source>
        <dbReference type="ARBA" id="ARBA00004479"/>
    </source>
</evidence>
<dbReference type="GO" id="GO:0016020">
    <property type="term" value="C:membrane"/>
    <property type="evidence" value="ECO:0007669"/>
    <property type="project" value="UniProtKB-SubCell"/>
</dbReference>
<dbReference type="AlphaFoldDB" id="A0A314Z6V3"/>
<dbReference type="STRING" id="2094558.A0A314Z6V3"/>
<dbReference type="GO" id="GO:0004674">
    <property type="term" value="F:protein serine/threonine kinase activity"/>
    <property type="evidence" value="ECO:0007669"/>
    <property type="project" value="UniProtKB-KW"/>
</dbReference>
<feature type="binding site" evidence="19">
    <location>
        <position position="211"/>
    </location>
    <ligand>
        <name>ATP</name>
        <dbReference type="ChEBI" id="CHEBI:30616"/>
    </ligand>
</feature>
<comment type="catalytic activity">
    <reaction evidence="17">
        <text>L-threonyl-[protein] + ATP = O-phospho-L-threonyl-[protein] + ADP + H(+)</text>
        <dbReference type="Rhea" id="RHEA:46608"/>
        <dbReference type="Rhea" id="RHEA-COMP:11060"/>
        <dbReference type="Rhea" id="RHEA-COMP:11605"/>
        <dbReference type="ChEBI" id="CHEBI:15378"/>
        <dbReference type="ChEBI" id="CHEBI:30013"/>
        <dbReference type="ChEBI" id="CHEBI:30616"/>
        <dbReference type="ChEBI" id="CHEBI:61977"/>
        <dbReference type="ChEBI" id="CHEBI:456216"/>
        <dbReference type="EC" id="2.7.11.1"/>
    </reaction>
</comment>
<dbReference type="PROSITE" id="PS00108">
    <property type="entry name" value="PROTEIN_KINASE_ST"/>
    <property type="match status" value="1"/>
</dbReference>
<dbReference type="PROSITE" id="PS50011">
    <property type="entry name" value="PROTEIN_KINASE_DOM"/>
    <property type="match status" value="1"/>
</dbReference>
<comment type="caution">
    <text evidence="24">The sequence shown here is derived from an EMBL/GenBank/DDBJ whole genome shotgun (WGS) entry which is preliminary data.</text>
</comment>
<evidence type="ECO:0000256" key="7">
    <source>
        <dbReference type="ARBA" id="ARBA00022729"/>
    </source>
</evidence>
<evidence type="ECO:0000256" key="12">
    <source>
        <dbReference type="ARBA" id="ARBA00022989"/>
    </source>
</evidence>
<evidence type="ECO:0000256" key="9">
    <source>
        <dbReference type="ARBA" id="ARBA00022741"/>
    </source>
</evidence>
<keyword evidence="3 20" id="KW-0723">Serine/threonine-protein kinase</keyword>
<dbReference type="InterPro" id="IPR051343">
    <property type="entry name" value="G-type_lectin_kinases/EP1-like"/>
</dbReference>
<dbReference type="CDD" id="cd14066">
    <property type="entry name" value="STKc_IRAK"/>
    <property type="match status" value="1"/>
</dbReference>
<evidence type="ECO:0000256" key="6">
    <source>
        <dbReference type="ARBA" id="ARBA00022692"/>
    </source>
</evidence>
<evidence type="ECO:0000256" key="13">
    <source>
        <dbReference type="ARBA" id="ARBA00023136"/>
    </source>
</evidence>
<keyword evidence="16" id="KW-0325">Glycoprotein</keyword>
<keyword evidence="10 24" id="KW-0418">Kinase</keyword>
<dbReference type="SUPFAM" id="SSF56112">
    <property type="entry name" value="Protein kinase-like (PK-like)"/>
    <property type="match status" value="1"/>
</dbReference>
<dbReference type="EMBL" id="PJQY01000330">
    <property type="protein sequence ID" value="PQQ12858.1"/>
    <property type="molecule type" value="Genomic_DNA"/>
</dbReference>
<evidence type="ECO:0000256" key="15">
    <source>
        <dbReference type="ARBA" id="ARBA00023170"/>
    </source>
</evidence>
<keyword evidence="15 24" id="KW-0675">Receptor</keyword>
<keyword evidence="11 19" id="KW-0067">ATP-binding</keyword>
<name>A0A314Z6V3_PRUYE</name>
<evidence type="ECO:0000256" key="21">
    <source>
        <dbReference type="SAM" id="MobiDB-lite"/>
    </source>
</evidence>
<feature type="region of interest" description="Disordered" evidence="21">
    <location>
        <begin position="98"/>
        <end position="117"/>
    </location>
</feature>
<dbReference type="InterPro" id="IPR008271">
    <property type="entry name" value="Ser/Thr_kinase_AS"/>
</dbReference>
<keyword evidence="14" id="KW-1015">Disulfide bond</keyword>
<keyword evidence="9 19" id="KW-0547">Nucleotide-binding</keyword>
<feature type="transmembrane region" description="Helical" evidence="22">
    <location>
        <begin position="126"/>
        <end position="151"/>
    </location>
</feature>
<dbReference type="InterPro" id="IPR011009">
    <property type="entry name" value="Kinase-like_dom_sf"/>
</dbReference>
<dbReference type="EC" id="2.7.11.1" evidence="2"/>
<feature type="domain" description="Protein kinase" evidence="23">
    <location>
        <begin position="180"/>
        <end position="453"/>
    </location>
</feature>
<evidence type="ECO:0000256" key="4">
    <source>
        <dbReference type="ARBA" id="ARBA00022536"/>
    </source>
</evidence>
<comment type="catalytic activity">
    <reaction evidence="18">
        <text>L-seryl-[protein] + ATP = O-phospho-L-seryl-[protein] + ADP + H(+)</text>
        <dbReference type="Rhea" id="RHEA:17989"/>
        <dbReference type="Rhea" id="RHEA-COMP:9863"/>
        <dbReference type="Rhea" id="RHEA-COMP:11604"/>
        <dbReference type="ChEBI" id="CHEBI:15378"/>
        <dbReference type="ChEBI" id="CHEBI:29999"/>
        <dbReference type="ChEBI" id="CHEBI:30616"/>
        <dbReference type="ChEBI" id="CHEBI:83421"/>
        <dbReference type="ChEBI" id="CHEBI:456216"/>
        <dbReference type="EC" id="2.7.11.1"/>
    </reaction>
</comment>
<dbReference type="Proteomes" id="UP000250321">
    <property type="component" value="Unassembled WGS sequence"/>
</dbReference>
<evidence type="ECO:0000256" key="3">
    <source>
        <dbReference type="ARBA" id="ARBA00022527"/>
    </source>
</evidence>
<dbReference type="Gene3D" id="3.30.200.20">
    <property type="entry name" value="Phosphorylase Kinase, domain 1"/>
    <property type="match status" value="1"/>
</dbReference>
<evidence type="ECO:0000256" key="20">
    <source>
        <dbReference type="RuleBase" id="RU000304"/>
    </source>
</evidence>
<dbReference type="SMART" id="SM00220">
    <property type="entry name" value="S_TKc"/>
    <property type="match status" value="1"/>
</dbReference>
<keyword evidence="8 24" id="KW-0430">Lectin</keyword>
<dbReference type="Gene3D" id="1.10.510.10">
    <property type="entry name" value="Transferase(Phosphotransferase) domain 1"/>
    <property type="match status" value="1"/>
</dbReference>
<dbReference type="OrthoDB" id="1193728at2759"/>
<evidence type="ECO:0000256" key="19">
    <source>
        <dbReference type="PROSITE-ProRule" id="PRU10141"/>
    </source>
</evidence>
<evidence type="ECO:0000256" key="8">
    <source>
        <dbReference type="ARBA" id="ARBA00022734"/>
    </source>
</evidence>
<accession>A0A314Z6V3</accession>
<comment type="similarity">
    <text evidence="20">Belongs to the protein kinase superfamily.</text>
</comment>
<keyword evidence="25" id="KW-1185">Reference proteome</keyword>
<keyword evidence="12 22" id="KW-1133">Transmembrane helix</keyword>
<keyword evidence="5" id="KW-0808">Transferase</keyword>
<evidence type="ECO:0000256" key="2">
    <source>
        <dbReference type="ARBA" id="ARBA00012513"/>
    </source>
</evidence>
<protein>
    <recommendedName>
        <fullName evidence="2">non-specific serine/threonine protein kinase</fullName>
        <ecNumber evidence="2">2.7.11.1</ecNumber>
    </recommendedName>
</protein>
<proteinExistence type="inferred from homology"/>
<dbReference type="PANTHER" id="PTHR47976:SF15">
    <property type="entry name" value="G-TYPE LECTIN S-RECEPTOR-LIKE SERINE_THREONINE-PROTEIN KINASE RLK1"/>
    <property type="match status" value="1"/>
</dbReference>
<evidence type="ECO:0000256" key="10">
    <source>
        <dbReference type="ARBA" id="ARBA00022777"/>
    </source>
</evidence>
<keyword evidence="6 22" id="KW-0812">Transmembrane</keyword>
<reference evidence="24 25" key="1">
    <citation type="submission" date="2018-02" db="EMBL/GenBank/DDBJ databases">
        <title>Draft genome of wild Prunus yedoensis var. nudiflora.</title>
        <authorList>
            <person name="Baek S."/>
            <person name="Kim J.-H."/>
            <person name="Choi K."/>
            <person name="Kim G.-B."/>
            <person name="Cho A."/>
            <person name="Jang H."/>
            <person name="Shin C.-H."/>
            <person name="Yu H.-J."/>
            <person name="Mun J.-H."/>
        </authorList>
    </citation>
    <scope>NUCLEOTIDE SEQUENCE [LARGE SCALE GENOMIC DNA]</scope>
    <source>
        <strain evidence="25">cv. Jeju island</strain>
        <tissue evidence="24">Leaf</tissue>
    </source>
</reference>
<dbReference type="GO" id="GO:0005524">
    <property type="term" value="F:ATP binding"/>
    <property type="evidence" value="ECO:0007669"/>
    <property type="project" value="UniProtKB-UniRule"/>
</dbReference>
<evidence type="ECO:0000313" key="25">
    <source>
        <dbReference type="Proteomes" id="UP000250321"/>
    </source>
</evidence>
<comment type="subcellular location">
    <subcellularLocation>
        <location evidence="1">Membrane</location>
        <topology evidence="1">Single-pass type I membrane protein</topology>
    </subcellularLocation>
</comment>
<sequence>MNLYGICNPNYKENCEEEEEEEHLYDVQVLTNTDWLTSEYARSEEFTADNCSESCIQDCKCGVAIYSNQTCWKKELPLSNGRVDNSLHAETFIKFRKDNSTLPVPPSPSPDDKKNKQTTFTGVRPVILVTALLVCLVLIAAAFSLGLFFTFRKKQVRIMQSGLNINLRPFSYQELQEATNGFTEELGRGSFGVVYKGIIQNGSQVQVAVKKLHCVRQDGDKEFKAEVNVIGKTHHKNLVRLLGYCDEGQQRLLVYELLSNGTLASFLFADEKPSWGQRMEIAYGIARGLEYLHEECSTPIIHCDIKPQNILLDDNCTARIADFGLAKLLMMDQSRTPTSFRGTRGYAAPEWWFRNMPITTKVDVYSFGVVLLEIICCRRSVVNNCEEKAILINWVYDCYQEGKIDAVLDHETEALHDKKNLEKSVMVAIWCIQEDASDRPTMRKVVQMLEGVVEVHAPPCPSSYTRSA</sequence>
<dbReference type="InterPro" id="IPR000719">
    <property type="entry name" value="Prot_kinase_dom"/>
</dbReference>
<keyword evidence="4" id="KW-0245">EGF-like domain</keyword>